<keyword evidence="1" id="KW-1133">Transmembrane helix</keyword>
<organism evidence="2 3">
    <name type="scientific">Phycomyces blakesleeanus (strain ATCC 8743b / DSM 1359 / FGSC 10004 / NBRC 33097 / NRRL 1555)</name>
    <dbReference type="NCBI Taxonomy" id="763407"/>
    <lineage>
        <taxon>Eukaryota</taxon>
        <taxon>Fungi</taxon>
        <taxon>Fungi incertae sedis</taxon>
        <taxon>Mucoromycota</taxon>
        <taxon>Mucoromycotina</taxon>
        <taxon>Mucoromycetes</taxon>
        <taxon>Mucorales</taxon>
        <taxon>Phycomycetaceae</taxon>
        <taxon>Phycomyces</taxon>
    </lineage>
</organism>
<keyword evidence="3" id="KW-1185">Reference proteome</keyword>
<dbReference type="AlphaFoldDB" id="A0A162XLG8"/>
<dbReference type="GeneID" id="29002211"/>
<feature type="transmembrane region" description="Helical" evidence="1">
    <location>
        <begin position="91"/>
        <end position="114"/>
    </location>
</feature>
<dbReference type="InParanoid" id="A0A162XLG8"/>
<dbReference type="Proteomes" id="UP000077315">
    <property type="component" value="Unassembled WGS sequence"/>
</dbReference>
<dbReference type="EMBL" id="KV440977">
    <property type="protein sequence ID" value="OAD75555.1"/>
    <property type="molecule type" value="Genomic_DNA"/>
</dbReference>
<dbReference type="VEuPathDB" id="FungiDB:PHYBLDRAFT_64468"/>
<sequence length="115" mass="13270">MSTGFFGSLHDIRILSEYVEYKATNYIILIKKKPRNSELLLADQEFNTKISSVQKTGYSEKSGVINGSQNIDGNTSFLLRLVKYFCHKDDFFCPMFALKLFLQLLLLVLELFFVL</sequence>
<evidence type="ECO:0000313" key="2">
    <source>
        <dbReference type="EMBL" id="OAD75555.1"/>
    </source>
</evidence>
<reference evidence="3" key="1">
    <citation type="submission" date="2015-06" db="EMBL/GenBank/DDBJ databases">
        <title>Expansion of signal transduction pathways in fungi by whole-genome duplication.</title>
        <authorList>
            <consortium name="DOE Joint Genome Institute"/>
            <person name="Corrochano L.M."/>
            <person name="Kuo A."/>
            <person name="Marcet-Houben M."/>
            <person name="Polaino S."/>
            <person name="Salamov A."/>
            <person name="Villalobos J.M."/>
            <person name="Alvarez M.I."/>
            <person name="Avalos J."/>
            <person name="Benito E.P."/>
            <person name="Benoit I."/>
            <person name="Burger G."/>
            <person name="Camino L.P."/>
            <person name="Canovas D."/>
            <person name="Cerda-Olmedo E."/>
            <person name="Cheng J.-F."/>
            <person name="Dominguez A."/>
            <person name="Elias M."/>
            <person name="Eslava A.P."/>
            <person name="Glaser F."/>
            <person name="Grimwood J."/>
            <person name="Gutierrez G."/>
            <person name="Heitman J."/>
            <person name="Henrissat B."/>
            <person name="Iturriaga E.A."/>
            <person name="Lang B.F."/>
            <person name="Lavin J.L."/>
            <person name="Lee S."/>
            <person name="Li W."/>
            <person name="Lindquist E."/>
            <person name="Lopez-Garcia S."/>
            <person name="Luque E.M."/>
            <person name="Marcos A.T."/>
            <person name="Martin J."/>
            <person name="McCluskey K."/>
            <person name="Medina H.R."/>
            <person name="Miralles-Duran A."/>
            <person name="Miyazaki A."/>
            <person name="Munoz-Torres E."/>
            <person name="Oguiza J.A."/>
            <person name="Ohm R."/>
            <person name="Olmedo M."/>
            <person name="Orejas M."/>
            <person name="Ortiz-Castellanos L."/>
            <person name="Pisabarro A.G."/>
            <person name="Rodriguez-Romero J."/>
            <person name="Ruiz-Herrera J."/>
            <person name="Ruiz-Vazquez R."/>
            <person name="Sanz C."/>
            <person name="Schackwitz W."/>
            <person name="Schmutz J."/>
            <person name="Shahriari M."/>
            <person name="Shelest E."/>
            <person name="Silva-Franco F."/>
            <person name="Soanes D."/>
            <person name="Syed K."/>
            <person name="Tagua V.G."/>
            <person name="Talbot N.J."/>
            <person name="Thon M."/>
            <person name="De vries R.P."/>
            <person name="Wiebenga A."/>
            <person name="Yadav J.S."/>
            <person name="Braun E.L."/>
            <person name="Baker S."/>
            <person name="Garre V."/>
            <person name="Horwitz B."/>
            <person name="Torres-Martinez S."/>
            <person name="Idnurm A."/>
            <person name="Herrera-Estrella A."/>
            <person name="Gabaldon T."/>
            <person name="Grigoriev I.V."/>
        </authorList>
    </citation>
    <scope>NUCLEOTIDE SEQUENCE [LARGE SCALE GENOMIC DNA]</scope>
    <source>
        <strain evidence="3">NRRL 1555(-)</strain>
    </source>
</reference>
<dbReference type="RefSeq" id="XP_018293595.1">
    <property type="nucleotide sequence ID" value="XM_018441305.1"/>
</dbReference>
<dbReference type="OrthoDB" id="2276543at2759"/>
<evidence type="ECO:0000313" key="3">
    <source>
        <dbReference type="Proteomes" id="UP000077315"/>
    </source>
</evidence>
<evidence type="ECO:0000256" key="1">
    <source>
        <dbReference type="SAM" id="Phobius"/>
    </source>
</evidence>
<name>A0A162XLG8_PHYB8</name>
<protein>
    <submittedName>
        <fullName evidence="2">Uncharacterized protein</fullName>
    </submittedName>
</protein>
<gene>
    <name evidence="2" type="ORF">PHYBLDRAFT_64468</name>
</gene>
<accession>A0A162XLG8</accession>
<proteinExistence type="predicted"/>
<keyword evidence="1" id="KW-0812">Transmembrane</keyword>
<keyword evidence="1" id="KW-0472">Membrane</keyword>